<dbReference type="Proteomes" id="UP000001732">
    <property type="component" value="Chromosome"/>
</dbReference>
<dbReference type="eggNOG" id="ENOG50319M2">
    <property type="taxonomic scope" value="Bacteria"/>
</dbReference>
<evidence type="ECO:0000256" key="2">
    <source>
        <dbReference type="ARBA" id="ARBA00023134"/>
    </source>
</evidence>
<dbReference type="AlphaFoldDB" id="B5Y6Q8"/>
<dbReference type="EMBL" id="CP001145">
    <property type="protein sequence ID" value="ACI17474.1"/>
    <property type="molecule type" value="Genomic_DNA"/>
</dbReference>
<dbReference type="GO" id="GO:0005525">
    <property type="term" value="F:GTP binding"/>
    <property type="evidence" value="ECO:0007669"/>
    <property type="project" value="UniProtKB-KW"/>
</dbReference>
<organism evidence="3 4">
    <name type="scientific">Coprothermobacter proteolyticus (strain ATCC 35245 / DSM 5265 / OCM 4 / BT)</name>
    <dbReference type="NCBI Taxonomy" id="309798"/>
    <lineage>
        <taxon>Bacteria</taxon>
        <taxon>Pseudomonadati</taxon>
        <taxon>Coprothermobacterota</taxon>
        <taxon>Coprothermobacteria</taxon>
        <taxon>Coprothermobacterales</taxon>
        <taxon>Coprothermobacteraceae</taxon>
        <taxon>Coprothermobacter</taxon>
    </lineage>
</organism>
<dbReference type="PANTHER" id="PTHR34784:SF1">
    <property type="entry name" value="50S RIBOSOMAL PROTEIN L34"/>
    <property type="match status" value="1"/>
</dbReference>
<evidence type="ECO:0000313" key="4">
    <source>
        <dbReference type="Proteomes" id="UP000001732"/>
    </source>
</evidence>
<proteinExistence type="predicted"/>
<reference evidence="4" key="1">
    <citation type="submission" date="2008-08" db="EMBL/GenBank/DDBJ databases">
        <title>The complete genome sequence of Coprothermobacter proteolyticus strain ATCC 5245 / DSM 5265 / BT.</title>
        <authorList>
            <person name="Dodson R.J."/>
            <person name="Durkin A.S."/>
            <person name="Wu M."/>
            <person name="Eisen J."/>
            <person name="Sutton G."/>
        </authorList>
    </citation>
    <scope>NUCLEOTIDE SEQUENCE [LARGE SCALE GENOMIC DNA]</scope>
    <source>
        <strain evidence="4">ATCC 35245 / DSM 5265 / OCM 4 / BT</strain>
    </source>
</reference>
<dbReference type="HOGENOM" id="CLU_148546_1_0_9"/>
<accession>B5Y6Q8</accession>
<evidence type="ECO:0000256" key="1">
    <source>
        <dbReference type="ARBA" id="ARBA00022741"/>
    </source>
</evidence>
<dbReference type="PANTHER" id="PTHR34784">
    <property type="entry name" value="50S RIBOSOMAL PROTEIN L34"/>
    <property type="match status" value="1"/>
</dbReference>
<dbReference type="OrthoDB" id="6165729at2"/>
<dbReference type="NCBIfam" id="TIGR02058">
    <property type="entry name" value="lin0512_fam"/>
    <property type="match status" value="1"/>
</dbReference>
<dbReference type="STRING" id="309798.COPRO5265_0083"/>
<evidence type="ECO:0000313" key="3">
    <source>
        <dbReference type="EMBL" id="ACI17474.1"/>
    </source>
</evidence>
<dbReference type="KEGG" id="cpo:COPRO5265_0083"/>
<dbReference type="Gene3D" id="3.30.1330.20">
    <property type="entry name" value="Tubulin/FtsZ, C-terminal domain"/>
    <property type="match status" value="1"/>
</dbReference>
<reference evidence="3 4" key="2">
    <citation type="journal article" date="2014" name="Genome Announc.">
        <title>Complete Genome Sequence of Coprothermobacter proteolyticus DSM 5265.</title>
        <authorList>
            <person name="Alexiev A."/>
            <person name="Coil D.A."/>
            <person name="Badger J.H."/>
            <person name="Enticknap J."/>
            <person name="Ward N."/>
            <person name="Robb F.T."/>
            <person name="Eisen J.A."/>
        </authorList>
    </citation>
    <scope>NUCLEOTIDE SEQUENCE [LARGE SCALE GENOMIC DNA]</scope>
    <source>
        <strain evidence="4">ATCC 35245 / DSM 5265 / OCM 4 / BT</strain>
    </source>
</reference>
<name>B5Y6Q8_COPPD</name>
<dbReference type="RefSeq" id="WP_012544126.1">
    <property type="nucleotide sequence ID" value="NC_011295.1"/>
</dbReference>
<dbReference type="InterPro" id="IPR037103">
    <property type="entry name" value="Tubulin/FtsZ-like_C"/>
</dbReference>
<keyword evidence="4" id="KW-1185">Reference proteome</keyword>
<protein>
    <submittedName>
        <fullName evidence="3">Uncharacterized protein</fullName>
    </submittedName>
</protein>
<dbReference type="InterPro" id="IPR011719">
    <property type="entry name" value="CHP02058"/>
</dbReference>
<keyword evidence="1" id="KW-0547">Nucleotide-binding</keyword>
<gene>
    <name evidence="3" type="ordered locus">COPRO5265_0083</name>
</gene>
<dbReference type="Pfam" id="PF09585">
    <property type="entry name" value="Lin0512_fam"/>
    <property type="match status" value="1"/>
</dbReference>
<sequence>MAWHKLFIEMGMGVDQHGQNPTRACQKAVKDAVHRVCMPSLVEGGLLSGCKVKLTVDLAVPGAGTVDISQVREALPLSMDADIVVQEGGLKAKGVAMEELGDKSDDMFIAVAAITVWVSCGEE</sequence>
<keyword evidence="2" id="KW-0342">GTP-binding</keyword>